<proteinExistence type="inferred from homology"/>
<evidence type="ECO:0000256" key="4">
    <source>
        <dbReference type="ARBA" id="ARBA00022692"/>
    </source>
</evidence>
<dbReference type="PANTHER" id="PTHR43227">
    <property type="entry name" value="BLL4140 PROTEIN"/>
    <property type="match status" value="1"/>
</dbReference>
<keyword evidence="5 7" id="KW-1133">Transmembrane helix</keyword>
<comment type="caution">
    <text evidence="9">The sequence shown here is derived from an EMBL/GenBank/DDBJ whole genome shotgun (WGS) entry which is preliminary data.</text>
</comment>
<evidence type="ECO:0000256" key="6">
    <source>
        <dbReference type="ARBA" id="ARBA00023136"/>
    </source>
</evidence>
<dbReference type="RefSeq" id="WP_188523873.1">
    <property type="nucleotide sequence ID" value="NZ_BMDG01000007.1"/>
</dbReference>
<keyword evidence="10" id="KW-1185">Reference proteome</keyword>
<feature type="transmembrane region" description="Helical" evidence="7">
    <location>
        <begin position="225"/>
        <end position="245"/>
    </location>
</feature>
<protein>
    <submittedName>
        <fullName evidence="9">ABC transporter permease</fullName>
    </submittedName>
</protein>
<keyword evidence="6 7" id="KW-0472">Membrane</keyword>
<dbReference type="Proteomes" id="UP000632535">
    <property type="component" value="Unassembled WGS sequence"/>
</dbReference>
<evidence type="ECO:0000313" key="9">
    <source>
        <dbReference type="EMBL" id="GGI08858.1"/>
    </source>
</evidence>
<keyword evidence="2 7" id="KW-0813">Transport</keyword>
<feature type="transmembrane region" description="Helical" evidence="7">
    <location>
        <begin position="280"/>
        <end position="302"/>
    </location>
</feature>
<evidence type="ECO:0000256" key="3">
    <source>
        <dbReference type="ARBA" id="ARBA00022475"/>
    </source>
</evidence>
<dbReference type="InterPro" id="IPR050809">
    <property type="entry name" value="UgpAE/MalFG_permease"/>
</dbReference>
<dbReference type="PANTHER" id="PTHR43227:SF8">
    <property type="entry name" value="DIACETYLCHITOBIOSE UPTAKE SYSTEM PERMEASE PROTEIN DASB"/>
    <property type="match status" value="1"/>
</dbReference>
<comment type="subcellular location">
    <subcellularLocation>
        <location evidence="1 7">Cell membrane</location>
        <topology evidence="1 7">Multi-pass membrane protein</topology>
    </subcellularLocation>
</comment>
<keyword evidence="4 7" id="KW-0812">Transmembrane</keyword>
<dbReference type="EMBL" id="BMDG01000007">
    <property type="protein sequence ID" value="GGI08858.1"/>
    <property type="molecule type" value="Genomic_DNA"/>
</dbReference>
<dbReference type="Gene3D" id="1.10.3720.10">
    <property type="entry name" value="MetI-like"/>
    <property type="match status" value="1"/>
</dbReference>
<evidence type="ECO:0000256" key="7">
    <source>
        <dbReference type="RuleBase" id="RU363032"/>
    </source>
</evidence>
<comment type="similarity">
    <text evidence="7">Belongs to the binding-protein-dependent transport system permease family.</text>
</comment>
<feature type="transmembrane region" description="Helical" evidence="7">
    <location>
        <begin position="171"/>
        <end position="193"/>
    </location>
</feature>
<evidence type="ECO:0000256" key="1">
    <source>
        <dbReference type="ARBA" id="ARBA00004651"/>
    </source>
</evidence>
<evidence type="ECO:0000256" key="2">
    <source>
        <dbReference type="ARBA" id="ARBA00022448"/>
    </source>
</evidence>
<dbReference type="InterPro" id="IPR035906">
    <property type="entry name" value="MetI-like_sf"/>
</dbReference>
<feature type="transmembrane region" description="Helical" evidence="7">
    <location>
        <begin position="89"/>
        <end position="113"/>
    </location>
</feature>
<keyword evidence="3" id="KW-1003">Cell membrane</keyword>
<gene>
    <name evidence="9" type="ORF">GCM10007368_23270</name>
</gene>
<dbReference type="SUPFAM" id="SSF161098">
    <property type="entry name" value="MetI-like"/>
    <property type="match status" value="1"/>
</dbReference>
<reference evidence="10" key="1">
    <citation type="journal article" date="2019" name="Int. J. Syst. Evol. Microbiol.">
        <title>The Global Catalogue of Microorganisms (GCM) 10K type strain sequencing project: providing services to taxonomists for standard genome sequencing and annotation.</title>
        <authorList>
            <consortium name="The Broad Institute Genomics Platform"/>
            <consortium name="The Broad Institute Genome Sequencing Center for Infectious Disease"/>
            <person name="Wu L."/>
            <person name="Ma J."/>
        </authorList>
    </citation>
    <scope>NUCLEOTIDE SEQUENCE [LARGE SCALE GENOMIC DNA]</scope>
    <source>
        <strain evidence="10">CCM 8653</strain>
    </source>
</reference>
<evidence type="ECO:0000259" key="8">
    <source>
        <dbReference type="PROSITE" id="PS50928"/>
    </source>
</evidence>
<feature type="transmembrane region" description="Helical" evidence="7">
    <location>
        <begin position="125"/>
        <end position="146"/>
    </location>
</feature>
<dbReference type="InterPro" id="IPR000515">
    <property type="entry name" value="MetI-like"/>
</dbReference>
<dbReference type="PROSITE" id="PS50928">
    <property type="entry name" value="ABC_TM1"/>
    <property type="match status" value="1"/>
</dbReference>
<feature type="domain" description="ABC transmembrane type-1" evidence="8">
    <location>
        <begin position="86"/>
        <end position="299"/>
    </location>
</feature>
<evidence type="ECO:0000313" key="10">
    <source>
        <dbReference type="Proteomes" id="UP000632535"/>
    </source>
</evidence>
<organism evidence="9 10">
    <name type="scientific">Isoptericola cucumis</name>
    <dbReference type="NCBI Taxonomy" id="1776856"/>
    <lineage>
        <taxon>Bacteria</taxon>
        <taxon>Bacillati</taxon>
        <taxon>Actinomycetota</taxon>
        <taxon>Actinomycetes</taxon>
        <taxon>Micrococcales</taxon>
        <taxon>Promicromonosporaceae</taxon>
        <taxon>Isoptericola</taxon>
    </lineage>
</organism>
<evidence type="ECO:0000256" key="5">
    <source>
        <dbReference type="ARBA" id="ARBA00022989"/>
    </source>
</evidence>
<accession>A0ABQ2B5Z7</accession>
<name>A0ABQ2B5Z7_9MICO</name>
<sequence>MSPATASPATAYRRTRRRWGAPALFLLPAALLFVAFLAIPICYALYLSFRGMRVSGGGPFGVREETWVGLDNYVTAFTDPEFLAGFGRLAIYGIIAVPVTLGLALTFALLLDLPRVRGARFSRTAIFVPYAVPGVVATLLWGFLYLPSTSPGTWILERLGLGGLDVLHDGMLYPSVANIAIWSGVGFNMIILYTSLRGIPGDVYEAARLDGASEWDIAWRVKVPLVGPALVLTGLFALIGTLQVYGEPTTLRPMTSAISQTWVPLMTIYRDAFTRDDLSLAAASSVALALGTLVVSVVLLRVTQKRSFGESS</sequence>
<dbReference type="CDD" id="cd06261">
    <property type="entry name" value="TM_PBP2"/>
    <property type="match status" value="1"/>
</dbReference>
<feature type="transmembrane region" description="Helical" evidence="7">
    <location>
        <begin position="23"/>
        <end position="46"/>
    </location>
</feature>
<dbReference type="Pfam" id="PF00528">
    <property type="entry name" value="BPD_transp_1"/>
    <property type="match status" value="1"/>
</dbReference>